<dbReference type="Pfam" id="PF13778">
    <property type="entry name" value="DUF4174"/>
    <property type="match status" value="1"/>
</dbReference>
<protein>
    <submittedName>
        <fullName evidence="4">DUF4174 domain-containing protein</fullName>
    </submittedName>
</protein>
<keyword evidence="5" id="KW-1185">Reference proteome</keyword>
<evidence type="ECO:0000256" key="2">
    <source>
        <dbReference type="SAM" id="SignalP"/>
    </source>
</evidence>
<accession>A0ABT7Y4Z3</accession>
<proteinExistence type="predicted"/>
<organism evidence="4 5">
    <name type="scientific">Vibrio agarivorans</name>
    <dbReference type="NCBI Taxonomy" id="153622"/>
    <lineage>
        <taxon>Bacteria</taxon>
        <taxon>Pseudomonadati</taxon>
        <taxon>Pseudomonadota</taxon>
        <taxon>Gammaproteobacteria</taxon>
        <taxon>Vibrionales</taxon>
        <taxon>Vibrionaceae</taxon>
        <taxon>Vibrio</taxon>
    </lineage>
</organism>
<dbReference type="EMBL" id="JAUEOZ010000002">
    <property type="protein sequence ID" value="MDN2483046.1"/>
    <property type="molecule type" value="Genomic_DNA"/>
</dbReference>
<evidence type="ECO:0000259" key="3">
    <source>
        <dbReference type="Pfam" id="PF13778"/>
    </source>
</evidence>
<name>A0ABT7Y4Z3_9VIBR</name>
<sequence>MKKLYRALFITLALPGVSMAAEGINSLDELNWKNRVILVQEPAKGEQIVKTLTDEKLGIAERDVIWFVASNGKVSSNLTDSVPDKLSKQVTGSFTNRSRQTILIGKDGGVKSRTDEFDLHQLYKQIDAMPMRKREIEQERRH</sequence>
<dbReference type="InterPro" id="IPR025232">
    <property type="entry name" value="DUF4174"/>
</dbReference>
<evidence type="ECO:0000256" key="1">
    <source>
        <dbReference type="ARBA" id="ARBA00022729"/>
    </source>
</evidence>
<comment type="caution">
    <text evidence="4">The sequence shown here is derived from an EMBL/GenBank/DDBJ whole genome shotgun (WGS) entry which is preliminary data.</text>
</comment>
<feature type="chain" id="PRO_5045647062" evidence="2">
    <location>
        <begin position="21"/>
        <end position="142"/>
    </location>
</feature>
<feature type="domain" description="DUF4174" evidence="3">
    <location>
        <begin position="27"/>
        <end position="135"/>
    </location>
</feature>
<evidence type="ECO:0000313" key="4">
    <source>
        <dbReference type="EMBL" id="MDN2483046.1"/>
    </source>
</evidence>
<gene>
    <name evidence="4" type="ORF">QWJ08_17015</name>
</gene>
<dbReference type="Proteomes" id="UP001169719">
    <property type="component" value="Unassembled WGS sequence"/>
</dbReference>
<evidence type="ECO:0000313" key="5">
    <source>
        <dbReference type="Proteomes" id="UP001169719"/>
    </source>
</evidence>
<keyword evidence="1 2" id="KW-0732">Signal</keyword>
<reference evidence="4" key="1">
    <citation type="submission" date="2024-05" db="EMBL/GenBank/DDBJ databases">
        <title>Genome Sequences of Four Agar- Degrading Marine Bacteria.</title>
        <authorList>
            <person name="Phillips E.K."/>
            <person name="Shaffer J.C."/>
            <person name="Henson M.W."/>
            <person name="Temperton B."/>
            <person name="Thrash C.J."/>
            <person name="Martin M.O."/>
        </authorList>
    </citation>
    <scope>NUCLEOTIDE SEQUENCE</scope>
    <source>
        <strain evidence="4">EKP203</strain>
    </source>
</reference>
<feature type="signal peptide" evidence="2">
    <location>
        <begin position="1"/>
        <end position="20"/>
    </location>
</feature>
<dbReference type="RefSeq" id="WP_289963099.1">
    <property type="nucleotide sequence ID" value="NZ_JAUEOZ010000002.1"/>
</dbReference>